<keyword evidence="2" id="KW-0812">Transmembrane</keyword>
<organism evidence="3 4">
    <name type="scientific">Peribacillus loiseleuriae</name>
    <dbReference type="NCBI Taxonomy" id="1679170"/>
    <lineage>
        <taxon>Bacteria</taxon>
        <taxon>Bacillati</taxon>
        <taxon>Bacillota</taxon>
        <taxon>Bacilli</taxon>
        <taxon>Bacillales</taxon>
        <taxon>Bacillaceae</taxon>
        <taxon>Peribacillus</taxon>
    </lineage>
</organism>
<evidence type="ECO:0000313" key="4">
    <source>
        <dbReference type="Proteomes" id="UP000037146"/>
    </source>
</evidence>
<protein>
    <submittedName>
        <fullName evidence="3">Uncharacterized protein</fullName>
    </submittedName>
</protein>
<dbReference type="STRING" id="1679170.AC625_15605"/>
<dbReference type="InterPro" id="IPR048110">
    <property type="entry name" value="SA1362/YqhP-like"/>
</dbReference>
<dbReference type="AlphaFoldDB" id="A0A0K9GVW4"/>
<feature type="compositionally biased region" description="Low complexity" evidence="1">
    <location>
        <begin position="80"/>
        <end position="93"/>
    </location>
</feature>
<dbReference type="EMBL" id="LFZW01000001">
    <property type="protein sequence ID" value="KMY50768.1"/>
    <property type="molecule type" value="Genomic_DNA"/>
</dbReference>
<dbReference type="NCBIfam" id="NF041554">
    <property type="entry name" value="SA1362_fam"/>
    <property type="match status" value="1"/>
</dbReference>
<gene>
    <name evidence="3" type="ORF">AC625_15605</name>
</gene>
<accession>A0A0K9GVW4</accession>
<comment type="caution">
    <text evidence="3">The sequence shown here is derived from an EMBL/GenBank/DDBJ whole genome shotgun (WGS) entry which is preliminary data.</text>
</comment>
<dbReference type="Proteomes" id="UP000037146">
    <property type="component" value="Unassembled WGS sequence"/>
</dbReference>
<evidence type="ECO:0000313" key="3">
    <source>
        <dbReference type="EMBL" id="KMY50768.1"/>
    </source>
</evidence>
<reference evidence="4" key="1">
    <citation type="submission" date="2015-07" db="EMBL/GenBank/DDBJ databases">
        <title>Genome sequencing project for genomic taxonomy and phylogenomics of Bacillus-like bacteria.</title>
        <authorList>
            <person name="Liu B."/>
            <person name="Wang J."/>
            <person name="Zhu Y."/>
            <person name="Liu G."/>
            <person name="Chen Q."/>
            <person name="Chen Z."/>
            <person name="Lan J."/>
            <person name="Che J."/>
            <person name="Ge C."/>
            <person name="Shi H."/>
            <person name="Pan Z."/>
            <person name="Liu X."/>
        </authorList>
    </citation>
    <scope>NUCLEOTIDE SEQUENCE [LARGE SCALE GENOMIC DNA]</scope>
    <source>
        <strain evidence="4">FJAT-27997</strain>
    </source>
</reference>
<proteinExistence type="predicted"/>
<feature type="transmembrane region" description="Helical" evidence="2">
    <location>
        <begin position="7"/>
        <end position="26"/>
    </location>
</feature>
<evidence type="ECO:0000256" key="2">
    <source>
        <dbReference type="SAM" id="Phobius"/>
    </source>
</evidence>
<name>A0A0K9GVW4_9BACI</name>
<evidence type="ECO:0000256" key="1">
    <source>
        <dbReference type="SAM" id="MobiDB-lite"/>
    </source>
</evidence>
<feature type="compositionally biased region" description="Basic residues" evidence="1">
    <location>
        <begin position="65"/>
        <end position="79"/>
    </location>
</feature>
<keyword evidence="4" id="KW-1185">Reference proteome</keyword>
<feature type="region of interest" description="Disordered" evidence="1">
    <location>
        <begin position="59"/>
        <end position="100"/>
    </location>
</feature>
<keyword evidence="2" id="KW-1133">Transmembrane helix</keyword>
<keyword evidence="2" id="KW-0472">Membrane</keyword>
<dbReference type="PATRIC" id="fig|1679170.3.peg.3553"/>
<feature type="transmembrane region" description="Helical" evidence="2">
    <location>
        <begin position="32"/>
        <end position="50"/>
    </location>
</feature>
<sequence>MLNRSLSYIIYGIIALGIFGLFAKVVNDPVGFLRNIIVMIVIAGAIFFIYRMITKDKSGNAGQRAFKKAARKSKKKTKSKSNVTSFSKSTNSTKKNRIRKKSDIQLTVIEGKKNKKKNRALF</sequence>